<sequence>MEASQKIPQASKERKAQPWKKAWPPQTKEAQGEKHGFAKGEMLQLGGQGGACLDPLKDRK</sequence>
<proteinExistence type="predicted"/>
<protein>
    <submittedName>
        <fullName evidence="2">Uncharacterized protein</fullName>
    </submittedName>
</protein>
<evidence type="ECO:0000313" key="2">
    <source>
        <dbReference type="EMBL" id="PMD66701.1"/>
    </source>
</evidence>
<organism evidence="2 3">
    <name type="scientific">Hyaloscypha bicolor E</name>
    <dbReference type="NCBI Taxonomy" id="1095630"/>
    <lineage>
        <taxon>Eukaryota</taxon>
        <taxon>Fungi</taxon>
        <taxon>Dikarya</taxon>
        <taxon>Ascomycota</taxon>
        <taxon>Pezizomycotina</taxon>
        <taxon>Leotiomycetes</taxon>
        <taxon>Helotiales</taxon>
        <taxon>Hyaloscyphaceae</taxon>
        <taxon>Hyaloscypha</taxon>
        <taxon>Hyaloscypha bicolor</taxon>
    </lineage>
</organism>
<dbReference type="EMBL" id="KZ613743">
    <property type="protein sequence ID" value="PMD66701.1"/>
    <property type="molecule type" value="Genomic_DNA"/>
</dbReference>
<dbReference type="OrthoDB" id="3943649at2759"/>
<dbReference type="GeneID" id="36587171"/>
<gene>
    <name evidence="2" type="ORF">K444DRAFT_607019</name>
</gene>
<dbReference type="Proteomes" id="UP000235371">
    <property type="component" value="Unassembled WGS sequence"/>
</dbReference>
<accession>A0A2J6TUM7</accession>
<dbReference type="InParanoid" id="A0A2J6TUM7"/>
<evidence type="ECO:0000313" key="3">
    <source>
        <dbReference type="Proteomes" id="UP000235371"/>
    </source>
</evidence>
<feature type="region of interest" description="Disordered" evidence="1">
    <location>
        <begin position="1"/>
        <end position="60"/>
    </location>
</feature>
<keyword evidence="3" id="KW-1185">Reference proteome</keyword>
<reference evidence="2 3" key="1">
    <citation type="submission" date="2016-04" db="EMBL/GenBank/DDBJ databases">
        <title>A degradative enzymes factory behind the ericoid mycorrhizal symbiosis.</title>
        <authorList>
            <consortium name="DOE Joint Genome Institute"/>
            <person name="Martino E."/>
            <person name="Morin E."/>
            <person name="Grelet G."/>
            <person name="Kuo A."/>
            <person name="Kohler A."/>
            <person name="Daghino S."/>
            <person name="Barry K."/>
            <person name="Choi C."/>
            <person name="Cichocki N."/>
            <person name="Clum A."/>
            <person name="Copeland A."/>
            <person name="Hainaut M."/>
            <person name="Haridas S."/>
            <person name="Labutti K."/>
            <person name="Lindquist E."/>
            <person name="Lipzen A."/>
            <person name="Khouja H.-R."/>
            <person name="Murat C."/>
            <person name="Ohm R."/>
            <person name="Olson A."/>
            <person name="Spatafora J."/>
            <person name="Veneault-Fourrey C."/>
            <person name="Henrissat B."/>
            <person name="Grigoriev I."/>
            <person name="Martin F."/>
            <person name="Perotto S."/>
        </authorList>
    </citation>
    <scope>NUCLEOTIDE SEQUENCE [LARGE SCALE GENOMIC DNA]</scope>
    <source>
        <strain evidence="2 3">E</strain>
    </source>
</reference>
<dbReference type="RefSeq" id="XP_024743605.1">
    <property type="nucleotide sequence ID" value="XM_024879094.1"/>
</dbReference>
<dbReference type="AlphaFoldDB" id="A0A2J6TUM7"/>
<evidence type="ECO:0000256" key="1">
    <source>
        <dbReference type="SAM" id="MobiDB-lite"/>
    </source>
</evidence>
<name>A0A2J6TUM7_9HELO</name>